<dbReference type="AlphaFoldDB" id="A0A8T2R251"/>
<name>A0A8T2R251_CERRI</name>
<evidence type="ECO:0000313" key="8">
    <source>
        <dbReference type="EMBL" id="KAH7289798.1"/>
    </source>
</evidence>
<evidence type="ECO:0000256" key="2">
    <source>
        <dbReference type="ARBA" id="ARBA00023002"/>
    </source>
</evidence>
<dbReference type="OrthoDB" id="310895at2759"/>
<dbReference type="PROSITE" id="PS00687">
    <property type="entry name" value="ALDEHYDE_DEHYDR_GLU"/>
    <property type="match status" value="1"/>
</dbReference>
<dbReference type="FunFam" id="3.40.605.10:FF:000007">
    <property type="entry name" value="NAD/NADP-dependent betaine aldehyde dehydrogenase"/>
    <property type="match status" value="1"/>
</dbReference>
<evidence type="ECO:0000259" key="7">
    <source>
        <dbReference type="Pfam" id="PF00171"/>
    </source>
</evidence>
<sequence>MASKVPEVPLRELFIGGEWRPPMLGNRLPVINPATEECVGTIPAGTAEDVDIAVKVAKEAFTRNKGKDWSRTSGQFRAKYLRAIAAKVMERKDKLAKLEAMDCGKPLDEAAWDMDDVAGCFEYYADLAEALDQKQYAPIMLPMDTFKSCVLKEPIGVVGLITPWNYPLLMATWKIAPALAAGCTAVLKPSELASVTCLELADICKEVGLPPGVLNIVTGLGPEAGAPLSSHPMLDKVAFTGSAATGRSVMMGAAQNTKPVTMELGGKSPIIVFDDVDANKAVEWVMFGCFWTNGQICSATSRLLVQESIASKFLDELVAWTKTIKISNPLEDGCRLGPVVSEGQYKKIMNFISRAKEQGATVLCGGSRPDHLEKGYYIAPTIFGNVDPSMEIWKEEVFGPVLAVTTFKTEEEAIDLANDSTYGLAGAVMSKDEERCKRVSEALEAGIVWINCAQPTFCQAPWGGRKRSGFGRELGEWGLENYLHIKQVTTYTSEDQWNWYPSPSKL</sequence>
<keyword evidence="2 6" id="KW-0560">Oxidoreductase</keyword>
<evidence type="ECO:0000256" key="1">
    <source>
        <dbReference type="ARBA" id="ARBA00009986"/>
    </source>
</evidence>
<comment type="caution">
    <text evidence="8">The sequence shown here is derived from an EMBL/GenBank/DDBJ whole genome shotgun (WGS) entry which is preliminary data.</text>
</comment>
<evidence type="ECO:0000256" key="4">
    <source>
        <dbReference type="ARBA" id="ARBA00037921"/>
    </source>
</evidence>
<dbReference type="CDD" id="cd07110">
    <property type="entry name" value="ALDH_F10_BADH"/>
    <property type="match status" value="1"/>
</dbReference>
<feature type="active site" evidence="5">
    <location>
        <position position="263"/>
    </location>
</feature>
<dbReference type="OMA" id="PMPIAAW"/>
<accession>A0A8T2R251</accession>
<reference evidence="8" key="1">
    <citation type="submission" date="2021-08" db="EMBL/GenBank/DDBJ databases">
        <title>WGS assembly of Ceratopteris richardii.</title>
        <authorList>
            <person name="Marchant D.B."/>
            <person name="Chen G."/>
            <person name="Jenkins J."/>
            <person name="Shu S."/>
            <person name="Leebens-Mack J."/>
            <person name="Grimwood J."/>
            <person name="Schmutz J."/>
            <person name="Soltis P."/>
            <person name="Soltis D."/>
            <person name="Chen Z.-H."/>
        </authorList>
    </citation>
    <scope>NUCLEOTIDE SEQUENCE</scope>
    <source>
        <strain evidence="8">Whitten #5841</strain>
        <tissue evidence="8">Leaf</tissue>
    </source>
</reference>
<dbReference type="Gene3D" id="3.40.605.10">
    <property type="entry name" value="Aldehyde Dehydrogenase, Chain A, domain 1"/>
    <property type="match status" value="1"/>
</dbReference>
<organism evidence="8 9">
    <name type="scientific">Ceratopteris richardii</name>
    <name type="common">Triangle waterfern</name>
    <dbReference type="NCBI Taxonomy" id="49495"/>
    <lineage>
        <taxon>Eukaryota</taxon>
        <taxon>Viridiplantae</taxon>
        <taxon>Streptophyta</taxon>
        <taxon>Embryophyta</taxon>
        <taxon>Tracheophyta</taxon>
        <taxon>Polypodiopsida</taxon>
        <taxon>Polypodiidae</taxon>
        <taxon>Polypodiales</taxon>
        <taxon>Pteridineae</taxon>
        <taxon>Pteridaceae</taxon>
        <taxon>Parkerioideae</taxon>
        <taxon>Ceratopteris</taxon>
    </lineage>
</organism>
<evidence type="ECO:0000256" key="6">
    <source>
        <dbReference type="RuleBase" id="RU003345"/>
    </source>
</evidence>
<evidence type="ECO:0000256" key="5">
    <source>
        <dbReference type="PROSITE-ProRule" id="PRU10007"/>
    </source>
</evidence>
<dbReference type="Proteomes" id="UP000825935">
    <property type="component" value="Chromosome 30"/>
</dbReference>
<dbReference type="Gene3D" id="3.40.309.10">
    <property type="entry name" value="Aldehyde Dehydrogenase, Chain A, domain 2"/>
    <property type="match status" value="1"/>
</dbReference>
<dbReference type="EMBL" id="CM035435">
    <property type="protein sequence ID" value="KAH7289798.1"/>
    <property type="molecule type" value="Genomic_DNA"/>
</dbReference>
<dbReference type="SUPFAM" id="SSF53720">
    <property type="entry name" value="ALDH-like"/>
    <property type="match status" value="1"/>
</dbReference>
<comment type="pathway">
    <text evidence="4">Amine and polyamine biosynthesis; betaine biosynthesis via choline pathway; betaine from betaine aldehyde: step 1/1.</text>
</comment>
<protein>
    <recommendedName>
        <fullName evidence="7">Aldehyde dehydrogenase domain-containing protein</fullName>
    </recommendedName>
</protein>
<dbReference type="InterPro" id="IPR016162">
    <property type="entry name" value="Ald_DH_N"/>
</dbReference>
<dbReference type="InterPro" id="IPR029510">
    <property type="entry name" value="Ald_DH_CS_GLU"/>
</dbReference>
<dbReference type="InterPro" id="IPR016163">
    <property type="entry name" value="Ald_DH_C"/>
</dbReference>
<keyword evidence="3" id="KW-0520">NAD</keyword>
<dbReference type="InterPro" id="IPR016160">
    <property type="entry name" value="Ald_DH_CS_CYS"/>
</dbReference>
<feature type="domain" description="Aldehyde dehydrogenase" evidence="7">
    <location>
        <begin position="26"/>
        <end position="488"/>
    </location>
</feature>
<proteinExistence type="inferred from homology"/>
<gene>
    <name evidence="8" type="ORF">KP509_30G019200</name>
</gene>
<dbReference type="GO" id="GO:0004029">
    <property type="term" value="F:aldehyde dehydrogenase (NAD+) activity"/>
    <property type="evidence" value="ECO:0007669"/>
    <property type="project" value="UniProtKB-ARBA"/>
</dbReference>
<evidence type="ECO:0000256" key="3">
    <source>
        <dbReference type="ARBA" id="ARBA00023027"/>
    </source>
</evidence>
<dbReference type="PROSITE" id="PS00070">
    <property type="entry name" value="ALDEHYDE_DEHYDR_CYS"/>
    <property type="match status" value="1"/>
</dbReference>
<dbReference type="FunFam" id="3.40.309.10:FF:000012">
    <property type="entry name" value="Betaine aldehyde dehydrogenase"/>
    <property type="match status" value="1"/>
</dbReference>
<keyword evidence="9" id="KW-1185">Reference proteome</keyword>
<dbReference type="PANTHER" id="PTHR43860:SF2">
    <property type="entry name" value="BETAINE ALDEHYDE DEHYDROGENASE-RELATED"/>
    <property type="match status" value="1"/>
</dbReference>
<dbReference type="InterPro" id="IPR015590">
    <property type="entry name" value="Aldehyde_DH_dom"/>
</dbReference>
<dbReference type="Pfam" id="PF00171">
    <property type="entry name" value="Aldedh"/>
    <property type="match status" value="1"/>
</dbReference>
<dbReference type="InterPro" id="IPR016161">
    <property type="entry name" value="Ald_DH/histidinol_DH"/>
</dbReference>
<evidence type="ECO:0000313" key="9">
    <source>
        <dbReference type="Proteomes" id="UP000825935"/>
    </source>
</evidence>
<dbReference type="PANTHER" id="PTHR43860">
    <property type="entry name" value="BETAINE ALDEHYDE DEHYDROGENASE"/>
    <property type="match status" value="1"/>
</dbReference>
<comment type="similarity">
    <text evidence="1 6">Belongs to the aldehyde dehydrogenase family.</text>
</comment>